<sequence>MPHPQVMFMLRLLAAVSWADGELAANEAAAVERLMAAADLDDDERAEAQTWLTMPVDLGEVDIEGLSDNQRLATYQAAVRVALSDEKLAEAERTFLDRIREVLGLSPEQAAEIEDEMPRFA</sequence>
<gene>
    <name evidence="2" type="ORF">ENSA5_09490</name>
</gene>
<dbReference type="CDD" id="cd07177">
    <property type="entry name" value="terB_like"/>
    <property type="match status" value="1"/>
</dbReference>
<dbReference type="InterPro" id="IPR007486">
    <property type="entry name" value="YebE"/>
</dbReference>
<evidence type="ECO:0000313" key="3">
    <source>
        <dbReference type="Proteomes" id="UP000237968"/>
    </source>
</evidence>
<feature type="signal peptide" evidence="1">
    <location>
        <begin position="1"/>
        <end position="19"/>
    </location>
</feature>
<dbReference type="EMBL" id="PVNK01000048">
    <property type="protein sequence ID" value="PRQ04239.1"/>
    <property type="molecule type" value="Genomic_DNA"/>
</dbReference>
<dbReference type="Gene3D" id="1.10.3680.10">
    <property type="entry name" value="TerB-like"/>
    <property type="match status" value="1"/>
</dbReference>
<name>A0A2S9YGL5_9BACT</name>
<dbReference type="Pfam" id="PF04391">
    <property type="entry name" value="DUF533"/>
    <property type="match status" value="1"/>
</dbReference>
<evidence type="ECO:0000313" key="2">
    <source>
        <dbReference type="EMBL" id="PRQ04239.1"/>
    </source>
</evidence>
<keyword evidence="3" id="KW-1185">Reference proteome</keyword>
<dbReference type="SUPFAM" id="SSF158682">
    <property type="entry name" value="TerB-like"/>
    <property type="match status" value="1"/>
</dbReference>
<reference evidence="2 3" key="1">
    <citation type="submission" date="2018-03" db="EMBL/GenBank/DDBJ databases">
        <title>Draft Genome Sequences of the Obligatory Marine Myxobacteria Enhygromyxa salina SWB005.</title>
        <authorList>
            <person name="Poehlein A."/>
            <person name="Moghaddam J.A."/>
            <person name="Harms H."/>
            <person name="Alanjari M."/>
            <person name="Koenig G.M."/>
            <person name="Daniel R."/>
            <person name="Schaeberle T.F."/>
        </authorList>
    </citation>
    <scope>NUCLEOTIDE SEQUENCE [LARGE SCALE GENOMIC DNA]</scope>
    <source>
        <strain evidence="2 3">SWB005</strain>
    </source>
</reference>
<accession>A0A2S9YGL5</accession>
<protein>
    <submittedName>
        <fullName evidence="2">Tellurite resistance protein TerB</fullName>
    </submittedName>
</protein>
<dbReference type="AlphaFoldDB" id="A0A2S9YGL5"/>
<dbReference type="InterPro" id="IPR029024">
    <property type="entry name" value="TerB-like"/>
</dbReference>
<dbReference type="Proteomes" id="UP000237968">
    <property type="component" value="Unassembled WGS sequence"/>
</dbReference>
<keyword evidence="1" id="KW-0732">Signal</keyword>
<evidence type="ECO:0000256" key="1">
    <source>
        <dbReference type="SAM" id="SignalP"/>
    </source>
</evidence>
<organism evidence="2 3">
    <name type="scientific">Enhygromyxa salina</name>
    <dbReference type="NCBI Taxonomy" id="215803"/>
    <lineage>
        <taxon>Bacteria</taxon>
        <taxon>Pseudomonadati</taxon>
        <taxon>Myxococcota</taxon>
        <taxon>Polyangia</taxon>
        <taxon>Nannocystales</taxon>
        <taxon>Nannocystaceae</taxon>
        <taxon>Enhygromyxa</taxon>
    </lineage>
</organism>
<comment type="caution">
    <text evidence="2">The sequence shown here is derived from an EMBL/GenBank/DDBJ whole genome shotgun (WGS) entry which is preliminary data.</text>
</comment>
<feature type="chain" id="PRO_5015666222" evidence="1">
    <location>
        <begin position="20"/>
        <end position="121"/>
    </location>
</feature>
<proteinExistence type="predicted"/>
<dbReference type="RefSeq" id="WP_181197377.1">
    <property type="nucleotide sequence ID" value="NZ_PVNK01000048.1"/>
</dbReference>